<comment type="caution">
    <text evidence="1">The sequence shown here is derived from an EMBL/GenBank/DDBJ whole genome shotgun (WGS) entry which is preliminary data.</text>
</comment>
<organism evidence="1 2">
    <name type="scientific">Ataeniobius toweri</name>
    <dbReference type="NCBI Taxonomy" id="208326"/>
    <lineage>
        <taxon>Eukaryota</taxon>
        <taxon>Metazoa</taxon>
        <taxon>Chordata</taxon>
        <taxon>Craniata</taxon>
        <taxon>Vertebrata</taxon>
        <taxon>Euteleostomi</taxon>
        <taxon>Actinopterygii</taxon>
        <taxon>Neopterygii</taxon>
        <taxon>Teleostei</taxon>
        <taxon>Neoteleostei</taxon>
        <taxon>Acanthomorphata</taxon>
        <taxon>Ovalentaria</taxon>
        <taxon>Atherinomorphae</taxon>
        <taxon>Cyprinodontiformes</taxon>
        <taxon>Goodeidae</taxon>
        <taxon>Ataeniobius</taxon>
    </lineage>
</organism>
<sequence length="167" mass="18337">MPEFLPEQPPDWLLPESLRPASLTAGVHQRVRIAATTGTNNLATTAPVSRLGNGDAEHGLLGLNVPHLHRNMFEALLEVGVEAPPHGRLHQAFPADPQDLCGSARSDWHPPPPSEPAHHQVVVKICGCRPDDMTTKSISELRPRVSWCQEHIWTPLCLNMVLAMDNP</sequence>
<evidence type="ECO:0000313" key="1">
    <source>
        <dbReference type="EMBL" id="MED6233966.1"/>
    </source>
</evidence>
<protein>
    <submittedName>
        <fullName evidence="1">Uncharacterized protein</fullName>
    </submittedName>
</protein>
<name>A0ABU7A793_9TELE</name>
<proteinExistence type="predicted"/>
<dbReference type="Proteomes" id="UP001345963">
    <property type="component" value="Unassembled WGS sequence"/>
</dbReference>
<accession>A0ABU7A793</accession>
<dbReference type="EMBL" id="JAHUTI010004181">
    <property type="protein sequence ID" value="MED6233966.1"/>
    <property type="molecule type" value="Genomic_DNA"/>
</dbReference>
<reference evidence="1 2" key="1">
    <citation type="submission" date="2021-07" db="EMBL/GenBank/DDBJ databases">
        <authorList>
            <person name="Palmer J.M."/>
        </authorList>
    </citation>
    <scope>NUCLEOTIDE SEQUENCE [LARGE SCALE GENOMIC DNA]</scope>
    <source>
        <strain evidence="1 2">AT_MEX2019</strain>
        <tissue evidence="1">Muscle</tissue>
    </source>
</reference>
<keyword evidence="2" id="KW-1185">Reference proteome</keyword>
<evidence type="ECO:0000313" key="2">
    <source>
        <dbReference type="Proteomes" id="UP001345963"/>
    </source>
</evidence>
<gene>
    <name evidence="1" type="ORF">ATANTOWER_019880</name>
</gene>